<organism evidence="2 3">
    <name type="scientific">Xenotaenia resolanae</name>
    <dbReference type="NCBI Taxonomy" id="208358"/>
    <lineage>
        <taxon>Eukaryota</taxon>
        <taxon>Metazoa</taxon>
        <taxon>Chordata</taxon>
        <taxon>Craniata</taxon>
        <taxon>Vertebrata</taxon>
        <taxon>Euteleostomi</taxon>
        <taxon>Actinopterygii</taxon>
        <taxon>Neopterygii</taxon>
        <taxon>Teleostei</taxon>
        <taxon>Neoteleostei</taxon>
        <taxon>Acanthomorphata</taxon>
        <taxon>Ovalentaria</taxon>
        <taxon>Atherinomorphae</taxon>
        <taxon>Cyprinodontiformes</taxon>
        <taxon>Goodeidae</taxon>
        <taxon>Xenotaenia</taxon>
    </lineage>
</organism>
<keyword evidence="1" id="KW-0472">Membrane</keyword>
<comment type="caution">
    <text evidence="2">The sequence shown here is derived from an EMBL/GenBank/DDBJ whole genome shotgun (WGS) entry which is preliminary data.</text>
</comment>
<name>A0ABV0WUA2_9TELE</name>
<dbReference type="Proteomes" id="UP001444071">
    <property type="component" value="Unassembled WGS sequence"/>
</dbReference>
<gene>
    <name evidence="2" type="ORF">XENORESO_012555</name>
</gene>
<dbReference type="EMBL" id="JAHRIM010063945">
    <property type="protein sequence ID" value="MEQ2271987.1"/>
    <property type="molecule type" value="Genomic_DNA"/>
</dbReference>
<accession>A0ABV0WUA2</accession>
<feature type="transmembrane region" description="Helical" evidence="1">
    <location>
        <begin position="54"/>
        <end position="75"/>
    </location>
</feature>
<sequence>MRVRAGGVPPSCSRTVKQAQAAERAGRAANRLRGAQRERQNFSAYGKNPACRSLFLIICLSESSYCGLWCFLFLLSFSPCVPYEADARRAAEGKQCDKRCNRFYDIKSKKGLEMF</sequence>
<keyword evidence="1" id="KW-1133">Transmembrane helix</keyword>
<proteinExistence type="predicted"/>
<reference evidence="2 3" key="1">
    <citation type="submission" date="2021-06" db="EMBL/GenBank/DDBJ databases">
        <authorList>
            <person name="Palmer J.M."/>
        </authorList>
    </citation>
    <scope>NUCLEOTIDE SEQUENCE [LARGE SCALE GENOMIC DNA]</scope>
    <source>
        <strain evidence="2 3">XR_2019</strain>
        <tissue evidence="2">Muscle</tissue>
    </source>
</reference>
<keyword evidence="3" id="KW-1185">Reference proteome</keyword>
<protein>
    <submittedName>
        <fullName evidence="2">Uncharacterized protein</fullName>
    </submittedName>
</protein>
<evidence type="ECO:0000313" key="3">
    <source>
        <dbReference type="Proteomes" id="UP001444071"/>
    </source>
</evidence>
<evidence type="ECO:0000256" key="1">
    <source>
        <dbReference type="SAM" id="Phobius"/>
    </source>
</evidence>
<keyword evidence="1" id="KW-0812">Transmembrane</keyword>
<evidence type="ECO:0000313" key="2">
    <source>
        <dbReference type="EMBL" id="MEQ2271987.1"/>
    </source>
</evidence>